<feature type="compositionally biased region" description="Acidic residues" evidence="1">
    <location>
        <begin position="133"/>
        <end position="153"/>
    </location>
</feature>
<feature type="compositionally biased region" description="Basic and acidic residues" evidence="1">
    <location>
        <begin position="217"/>
        <end position="230"/>
    </location>
</feature>
<feature type="compositionally biased region" description="Acidic residues" evidence="1">
    <location>
        <begin position="246"/>
        <end position="260"/>
    </location>
</feature>
<gene>
    <name evidence="2" type="ORF">B0A50_05371</name>
</gene>
<feature type="compositionally biased region" description="Basic residues" evidence="1">
    <location>
        <begin position="357"/>
        <end position="368"/>
    </location>
</feature>
<organism evidence="2 3">
    <name type="scientific">Salinomyces thailandicus</name>
    <dbReference type="NCBI Taxonomy" id="706561"/>
    <lineage>
        <taxon>Eukaryota</taxon>
        <taxon>Fungi</taxon>
        <taxon>Dikarya</taxon>
        <taxon>Ascomycota</taxon>
        <taxon>Pezizomycotina</taxon>
        <taxon>Dothideomycetes</taxon>
        <taxon>Dothideomycetidae</taxon>
        <taxon>Mycosphaerellales</taxon>
        <taxon>Teratosphaeriaceae</taxon>
        <taxon>Salinomyces</taxon>
    </lineage>
</organism>
<evidence type="ECO:0000256" key="1">
    <source>
        <dbReference type="SAM" id="MobiDB-lite"/>
    </source>
</evidence>
<evidence type="ECO:0008006" key="4">
    <source>
        <dbReference type="Google" id="ProtNLM"/>
    </source>
</evidence>
<proteinExistence type="predicted"/>
<name>A0A4U0TTH5_9PEZI</name>
<dbReference type="AlphaFoldDB" id="A0A4U0TTH5"/>
<feature type="compositionally biased region" description="Polar residues" evidence="1">
    <location>
        <begin position="336"/>
        <end position="351"/>
    </location>
</feature>
<dbReference type="GO" id="GO:0031145">
    <property type="term" value="P:anaphase-promoting complex-dependent catabolic process"/>
    <property type="evidence" value="ECO:0007669"/>
    <property type="project" value="InterPro"/>
</dbReference>
<dbReference type="OrthoDB" id="5320532at2759"/>
<dbReference type="Proteomes" id="UP000308549">
    <property type="component" value="Unassembled WGS sequence"/>
</dbReference>
<evidence type="ECO:0000313" key="2">
    <source>
        <dbReference type="EMBL" id="TKA25510.1"/>
    </source>
</evidence>
<dbReference type="InterPro" id="IPR008402">
    <property type="entry name" value="APC_su15/mnd2"/>
</dbReference>
<feature type="region of interest" description="Disordered" evidence="1">
    <location>
        <begin position="128"/>
        <end position="197"/>
    </location>
</feature>
<feature type="region of interest" description="Disordered" evidence="1">
    <location>
        <begin position="1"/>
        <end position="59"/>
    </location>
</feature>
<evidence type="ECO:0000313" key="3">
    <source>
        <dbReference type="Proteomes" id="UP000308549"/>
    </source>
</evidence>
<dbReference type="GO" id="GO:0005680">
    <property type="term" value="C:anaphase-promoting complex"/>
    <property type="evidence" value="ECO:0007669"/>
    <property type="project" value="InterPro"/>
</dbReference>
<sequence length="368" mass="39339">MLSLPLLPPQQDSTATLRHPYRPRPDSPPPHTTAQQQPHRPPPNRHDTNRNSHSTPTPLALLLADENAIAHRKHSIQDFGSHWLRPPGIPKTLQAMREEDAERLEMEEAARRERGLADLQARQQVLEVREQAEEGGEGEEERDLDAEVPEAEEGGSFNGESVLEGSSVFLPSGVGGVGENEGEAEGERDLDAEVEDEGGVAGRYALEMEEAELTGAARDEEALGIVHEERDLDEEVPEAGAYEHTDTEEEEDDDEDTEFDSEVHDSFAGVAARSSARVSGGSVEAGLWRGSMPGGVASLGSLPGGASVGMGALQERMRAQVGVSEGLSRSPGSVDLGSSTLESSFVGSSPVLQRGANGRRGRGRGRGS</sequence>
<feature type="compositionally biased region" description="Low complexity" evidence="1">
    <location>
        <begin position="268"/>
        <end position="282"/>
    </location>
</feature>
<accession>A0A4U0TTH5</accession>
<dbReference type="Pfam" id="PF05841">
    <property type="entry name" value="Apc15p"/>
    <property type="match status" value="1"/>
</dbReference>
<dbReference type="EMBL" id="NAJL01000034">
    <property type="protein sequence ID" value="TKA25510.1"/>
    <property type="molecule type" value="Genomic_DNA"/>
</dbReference>
<protein>
    <recommendedName>
        <fullName evidence="4">Apc15p protein</fullName>
    </recommendedName>
</protein>
<feature type="region of interest" description="Disordered" evidence="1">
    <location>
        <begin position="214"/>
        <end position="368"/>
    </location>
</feature>
<reference evidence="2 3" key="1">
    <citation type="submission" date="2017-03" db="EMBL/GenBank/DDBJ databases">
        <title>Genomes of endolithic fungi from Antarctica.</title>
        <authorList>
            <person name="Coleine C."/>
            <person name="Masonjones S."/>
            <person name="Stajich J.E."/>
        </authorList>
    </citation>
    <scope>NUCLEOTIDE SEQUENCE [LARGE SCALE GENOMIC DNA]</scope>
    <source>
        <strain evidence="2 3">CCFEE 6315</strain>
    </source>
</reference>
<comment type="caution">
    <text evidence="2">The sequence shown here is derived from an EMBL/GenBank/DDBJ whole genome shotgun (WGS) entry which is preliminary data.</text>
</comment>
<keyword evidence="3" id="KW-1185">Reference proteome</keyword>